<dbReference type="GO" id="GO:0016567">
    <property type="term" value="P:protein ubiquitination"/>
    <property type="evidence" value="ECO:0007669"/>
    <property type="project" value="UniProtKB-UniPathway"/>
</dbReference>
<name>R8BL74_PHAM7</name>
<dbReference type="EC" id="2.3.2.27" evidence="5 16"/>
<dbReference type="HOGENOM" id="CLU_015885_0_0_1"/>
<sequence length="673" mass="75282">MNAMVVEAKDWRPGSGSSVLDELISTMLRESKETTPLGLYSAKALSEILQSFSETHGLRPEDEEWVAKLDVMKATSTTIFGAIAILIGYGETISSSKTVTNLLNRLVSDVAGAKPQAEKTMITLVLLNACMSIYDLGELPVANNRLVFAVKQITAWFEDPDSVDHNLAAEACRSLQRLLPCIKDVYGPYWERSIEFSIHLWDQAENDPPDTRLAYLHASLKLVSGLEAIQEPNDDLEDAIKSFAEAKSHALLELLKLPRYGSSQPADILDALLCRLAEKIPLQHASDVSDLYGVVASESRDIQTAAFSIIHRALPAAQEQISLDVLLEKKDARLPDELLSLLLDAPTLEAYPDDVLVHFPTPVRSYLLSWHLIFDAYSKASYKVRNDYTENLKTASYIGALLEFTFDVLGHSASHPINLDKEGFTVDFIQSYDVKLGDSEPEERNMHWLLIHLYYLTLKYIPGLFRSWYIDCRSKQTKIAVESWMTRYFSPIIISETLDEVDTWSQSQEAPADDEKELLVKVSRAGKEVTAGYEVDELQASIAIKIPPSYPLEGVTVVGVNRVAVNEKKWQSWLMTTQGVITFSNGSIIDGLTTFRRNVIGALKGQSECAICYSIISTDKKMPDKRCQTCKNLFHRTCLYKWFQTSNQNTCPLCRNPIDYLGADTKSRRGGPA</sequence>
<keyword evidence="11 15" id="KW-0863">Zinc-finger</keyword>
<reference evidence="19" key="1">
    <citation type="journal article" date="2013" name="Genome Announc.">
        <title>Draft genome sequence of the ascomycete Phaeoacremonium aleophilum strain UCR-PA7, a causal agent of the esca disease complex in grapevines.</title>
        <authorList>
            <person name="Blanco-Ulate B."/>
            <person name="Rolshausen P."/>
            <person name="Cantu D."/>
        </authorList>
    </citation>
    <scope>NUCLEOTIDE SEQUENCE [LARGE SCALE GENOMIC DNA]</scope>
    <source>
        <strain evidence="19">UCR-PA7</strain>
    </source>
</reference>
<dbReference type="InterPro" id="IPR054477">
    <property type="entry name" value="LTN1_E3_ligase_6th"/>
</dbReference>
<dbReference type="eggNOG" id="KOG0803">
    <property type="taxonomic scope" value="Eukaryota"/>
</dbReference>
<dbReference type="InterPro" id="IPR039795">
    <property type="entry name" value="LTN1/Rkr1"/>
</dbReference>
<evidence type="ECO:0000256" key="6">
    <source>
        <dbReference type="ARBA" id="ARBA00017157"/>
    </source>
</evidence>
<dbReference type="GO" id="GO:1990112">
    <property type="term" value="C:RQC complex"/>
    <property type="evidence" value="ECO:0007669"/>
    <property type="project" value="UniProtKB-UniRule"/>
</dbReference>
<evidence type="ECO:0000256" key="10">
    <source>
        <dbReference type="ARBA" id="ARBA00022737"/>
    </source>
</evidence>
<dbReference type="GeneID" id="19324831"/>
<feature type="domain" description="RING-type" evidence="17">
    <location>
        <begin position="609"/>
        <end position="655"/>
    </location>
</feature>
<keyword evidence="7" id="KW-0963">Cytoplasm</keyword>
<dbReference type="InterPro" id="IPR054478">
    <property type="entry name" value="LTN1_UBC"/>
</dbReference>
<keyword evidence="12 16" id="KW-0833">Ubl conjugation pathway</keyword>
<dbReference type="KEGG" id="tmn:UCRPA7_4385"/>
<dbReference type="GO" id="GO:0072344">
    <property type="term" value="P:rescue of stalled ribosome"/>
    <property type="evidence" value="ECO:0007669"/>
    <property type="project" value="UniProtKB-UniRule"/>
</dbReference>
<dbReference type="AlphaFoldDB" id="R8BL74"/>
<evidence type="ECO:0000256" key="14">
    <source>
        <dbReference type="ARBA" id="ARBA00055150"/>
    </source>
</evidence>
<evidence type="ECO:0000256" key="3">
    <source>
        <dbReference type="ARBA" id="ARBA00004906"/>
    </source>
</evidence>
<evidence type="ECO:0000256" key="1">
    <source>
        <dbReference type="ARBA" id="ARBA00000900"/>
    </source>
</evidence>
<keyword evidence="19" id="KW-1185">Reference proteome</keyword>
<dbReference type="PANTHER" id="PTHR12389">
    <property type="entry name" value="ZINC FINGER PROTEIN 294"/>
    <property type="match status" value="1"/>
</dbReference>
<evidence type="ECO:0000256" key="2">
    <source>
        <dbReference type="ARBA" id="ARBA00004514"/>
    </source>
</evidence>
<dbReference type="CDD" id="cd16491">
    <property type="entry name" value="RING-CH-C4HC3_LTN1"/>
    <property type="match status" value="1"/>
</dbReference>
<keyword evidence="10" id="KW-0677">Repeat</keyword>
<gene>
    <name evidence="18" type="ORF">UCRPA7_4385</name>
</gene>
<evidence type="ECO:0000256" key="16">
    <source>
        <dbReference type="RuleBase" id="RU367090"/>
    </source>
</evidence>
<comment type="catalytic activity">
    <reaction evidence="1 16">
        <text>S-ubiquitinyl-[E2 ubiquitin-conjugating enzyme]-L-cysteine + [acceptor protein]-L-lysine = [E2 ubiquitin-conjugating enzyme]-L-cysteine + N(6)-ubiquitinyl-[acceptor protein]-L-lysine.</text>
        <dbReference type="EC" id="2.3.2.27"/>
    </reaction>
</comment>
<comment type="subcellular location">
    <subcellularLocation>
        <location evidence="2">Cytoplasm</location>
        <location evidence="2">Cytosol</location>
    </subcellularLocation>
</comment>
<dbReference type="PROSITE" id="PS50089">
    <property type="entry name" value="ZF_RING_2"/>
    <property type="match status" value="1"/>
</dbReference>
<proteinExistence type="inferred from homology"/>
<evidence type="ECO:0000256" key="13">
    <source>
        <dbReference type="ARBA" id="ARBA00022833"/>
    </source>
</evidence>
<keyword evidence="8 16" id="KW-0808">Transferase</keyword>
<comment type="similarity">
    <text evidence="4 16">Belongs to the LTN1 family.</text>
</comment>
<dbReference type="GO" id="GO:0008270">
    <property type="term" value="F:zinc ion binding"/>
    <property type="evidence" value="ECO:0007669"/>
    <property type="project" value="UniProtKB-KW"/>
</dbReference>
<dbReference type="InterPro" id="IPR039804">
    <property type="entry name" value="RING-CH-C4HC3_LTN1"/>
</dbReference>
<dbReference type="InterPro" id="IPR011016">
    <property type="entry name" value="Znf_RING-CH"/>
</dbReference>
<dbReference type="GO" id="GO:1990116">
    <property type="term" value="P:ribosome-associated ubiquitin-dependent protein catabolic process"/>
    <property type="evidence" value="ECO:0007669"/>
    <property type="project" value="UniProtKB-UniRule"/>
</dbReference>
<accession>R8BL74</accession>
<dbReference type="GO" id="GO:0005829">
    <property type="term" value="C:cytosol"/>
    <property type="evidence" value="ECO:0007669"/>
    <property type="project" value="UniProtKB-SubCell"/>
</dbReference>
<dbReference type="SMART" id="SM00184">
    <property type="entry name" value="RING"/>
    <property type="match status" value="1"/>
</dbReference>
<evidence type="ECO:0000256" key="4">
    <source>
        <dbReference type="ARBA" id="ARBA00007997"/>
    </source>
</evidence>
<dbReference type="SUPFAM" id="SSF57850">
    <property type="entry name" value="RING/U-box"/>
    <property type="match status" value="1"/>
</dbReference>
<dbReference type="GO" id="GO:0061630">
    <property type="term" value="F:ubiquitin protein ligase activity"/>
    <property type="evidence" value="ECO:0007669"/>
    <property type="project" value="UniProtKB-UniRule"/>
</dbReference>
<evidence type="ECO:0000313" key="19">
    <source>
        <dbReference type="Proteomes" id="UP000014074"/>
    </source>
</evidence>
<keyword evidence="9 16" id="KW-0479">Metal-binding</keyword>
<dbReference type="Pfam" id="PF22999">
    <property type="entry name" value="LTN1_E3_ligase_6th"/>
    <property type="match status" value="1"/>
</dbReference>
<comment type="subunit">
    <text evidence="16">Component of the ribosome quality control complex (RQC).</text>
</comment>
<dbReference type="SMART" id="SM01197">
    <property type="entry name" value="FANCL_C"/>
    <property type="match status" value="1"/>
</dbReference>
<keyword evidence="13 16" id="KW-0862">Zinc</keyword>
<comment type="function">
    <text evidence="14">E3 ubiquitin-protein ligase component of the ribosome quality control complex (RQC), a ribosome-associated complex that mediates ubiquitination and extraction of incompletely synthesized nascent chains for proteasomal degradation. Mediates ubiquitination of proteins derived from mRNAs lacking stop codons (non-stop proteins) and other translation arrest products induced by poly-lysine sequences and tandem rare codons. Ubiquitination leads to CDC48 recruitment for extraction and degradation of the incomplete translation product. May indirectly play a role in chromatin function and transcription.</text>
</comment>
<dbReference type="FunFam" id="3.30.40.10:FF:000038">
    <property type="entry name" value="E3 ubiquitin-protein ligase listerin"/>
    <property type="match status" value="1"/>
</dbReference>
<dbReference type="RefSeq" id="XP_007915132.1">
    <property type="nucleotide sequence ID" value="XM_007916941.1"/>
</dbReference>
<evidence type="ECO:0000256" key="9">
    <source>
        <dbReference type="ARBA" id="ARBA00022723"/>
    </source>
</evidence>
<dbReference type="Proteomes" id="UP000014074">
    <property type="component" value="Unassembled WGS sequence"/>
</dbReference>
<evidence type="ECO:0000256" key="11">
    <source>
        <dbReference type="ARBA" id="ARBA00022771"/>
    </source>
</evidence>
<evidence type="ECO:0000313" key="18">
    <source>
        <dbReference type="EMBL" id="EOO00118.1"/>
    </source>
</evidence>
<dbReference type="SMART" id="SM00744">
    <property type="entry name" value="RINGv"/>
    <property type="match status" value="1"/>
</dbReference>
<comment type="pathway">
    <text evidence="3 16">Protein modification; protein ubiquitination.</text>
</comment>
<dbReference type="GO" id="GO:0043023">
    <property type="term" value="F:ribosomal large subunit binding"/>
    <property type="evidence" value="ECO:0007669"/>
    <property type="project" value="TreeGrafter"/>
</dbReference>
<evidence type="ECO:0000256" key="8">
    <source>
        <dbReference type="ARBA" id="ARBA00022679"/>
    </source>
</evidence>
<dbReference type="Pfam" id="PF23009">
    <property type="entry name" value="UBC_like"/>
    <property type="match status" value="1"/>
</dbReference>
<evidence type="ECO:0000259" key="17">
    <source>
        <dbReference type="PROSITE" id="PS50089"/>
    </source>
</evidence>
<evidence type="ECO:0000256" key="15">
    <source>
        <dbReference type="PROSITE-ProRule" id="PRU00175"/>
    </source>
</evidence>
<dbReference type="InterPro" id="IPR001841">
    <property type="entry name" value="Znf_RING"/>
</dbReference>
<dbReference type="UniPathway" id="UPA00143"/>
<dbReference type="Pfam" id="PF13639">
    <property type="entry name" value="zf-RING_2"/>
    <property type="match status" value="1"/>
</dbReference>
<dbReference type="Gene3D" id="3.30.40.10">
    <property type="entry name" value="Zinc/RING finger domain, C3HC4 (zinc finger)"/>
    <property type="match status" value="1"/>
</dbReference>
<evidence type="ECO:0000256" key="7">
    <source>
        <dbReference type="ARBA" id="ARBA00022490"/>
    </source>
</evidence>
<protein>
    <recommendedName>
        <fullName evidence="6 16">E3 ubiquitin-protein ligase listerin</fullName>
        <ecNumber evidence="5 16">2.3.2.27</ecNumber>
    </recommendedName>
    <alternativeName>
        <fullName evidence="16">RING-type E3 ubiquitin transferase listerin</fullName>
    </alternativeName>
</protein>
<evidence type="ECO:0000256" key="5">
    <source>
        <dbReference type="ARBA" id="ARBA00012483"/>
    </source>
</evidence>
<dbReference type="EMBL" id="KB933107">
    <property type="protein sequence ID" value="EOO00118.1"/>
    <property type="molecule type" value="Genomic_DNA"/>
</dbReference>
<dbReference type="OrthoDB" id="6108at2759"/>
<dbReference type="InterPro" id="IPR013083">
    <property type="entry name" value="Znf_RING/FYVE/PHD"/>
</dbReference>
<dbReference type="PANTHER" id="PTHR12389:SF0">
    <property type="entry name" value="E3 UBIQUITIN-PROTEIN LIGASE LISTERIN"/>
    <property type="match status" value="1"/>
</dbReference>
<comment type="function">
    <text evidence="16">E3 ubiquitin-protein ligase. Component of the ribosome quality control complex (RQC), a ribosome-associated complex that mediates ubiquitination and extraction of incompletely synthesized nascent chains for proteasomal degradation.</text>
</comment>
<evidence type="ECO:0000256" key="12">
    <source>
        <dbReference type="ARBA" id="ARBA00022786"/>
    </source>
</evidence>
<organism evidence="18 19">
    <name type="scientific">Phaeoacremonium minimum (strain UCR-PA7)</name>
    <name type="common">Esca disease fungus</name>
    <name type="synonym">Togninia minima</name>
    <dbReference type="NCBI Taxonomy" id="1286976"/>
    <lineage>
        <taxon>Eukaryota</taxon>
        <taxon>Fungi</taxon>
        <taxon>Dikarya</taxon>
        <taxon>Ascomycota</taxon>
        <taxon>Pezizomycotina</taxon>
        <taxon>Sordariomycetes</taxon>
        <taxon>Sordariomycetidae</taxon>
        <taxon>Togniniales</taxon>
        <taxon>Togniniaceae</taxon>
        <taxon>Phaeoacremonium</taxon>
    </lineage>
</organism>